<feature type="domain" description="Peptidase M20 dimerisation" evidence="10">
    <location>
        <begin position="172"/>
        <end position="280"/>
    </location>
</feature>
<evidence type="ECO:0000259" key="10">
    <source>
        <dbReference type="Pfam" id="PF07687"/>
    </source>
</evidence>
<dbReference type="InterPro" id="IPR036264">
    <property type="entry name" value="Bact_exopeptidase_dim_dom"/>
</dbReference>
<comment type="similarity">
    <text evidence="2">Belongs to the peptidase M20A family. ArgE subfamily.</text>
</comment>
<comment type="caution">
    <text evidence="11">The sequence shown here is derived from an EMBL/GenBank/DDBJ whole genome shotgun (WGS) entry which is preliminary data.</text>
</comment>
<gene>
    <name evidence="11" type="primary">argE</name>
    <name evidence="11" type="ORF">G0P99_23260</name>
</gene>
<evidence type="ECO:0000256" key="6">
    <source>
        <dbReference type="ARBA" id="ARBA00022723"/>
    </source>
</evidence>
<dbReference type="Pfam" id="PF07687">
    <property type="entry name" value="M20_dimer"/>
    <property type="match status" value="1"/>
</dbReference>
<dbReference type="Pfam" id="PF01546">
    <property type="entry name" value="Peptidase_M20"/>
    <property type="match status" value="1"/>
</dbReference>
<evidence type="ECO:0000256" key="9">
    <source>
        <dbReference type="ARBA" id="ARBA00023285"/>
    </source>
</evidence>
<accession>A0A6B2P160</accession>
<keyword evidence="9" id="KW-0170">Cobalt</keyword>
<name>A0A6B2P160_9RHOB</name>
<evidence type="ECO:0000313" key="11">
    <source>
        <dbReference type="EMBL" id="NDW47875.1"/>
    </source>
</evidence>
<keyword evidence="8" id="KW-0862">Zinc</keyword>
<dbReference type="InterPro" id="IPR010169">
    <property type="entry name" value="AcOrn-deacetyl"/>
</dbReference>
<evidence type="ECO:0000256" key="7">
    <source>
        <dbReference type="ARBA" id="ARBA00022801"/>
    </source>
</evidence>
<dbReference type="InterPro" id="IPR011650">
    <property type="entry name" value="Peptidase_M20_dimer"/>
</dbReference>
<dbReference type="NCBIfam" id="TIGR01892">
    <property type="entry name" value="AcOrn-deacetyl"/>
    <property type="match status" value="1"/>
</dbReference>
<dbReference type="PROSITE" id="PS00759">
    <property type="entry name" value="ARGE_DAPE_CPG2_2"/>
    <property type="match status" value="1"/>
</dbReference>
<dbReference type="InterPro" id="IPR001261">
    <property type="entry name" value="ArgE/DapE_CS"/>
</dbReference>
<evidence type="ECO:0000256" key="4">
    <source>
        <dbReference type="ARBA" id="ARBA00022571"/>
    </source>
</evidence>
<dbReference type="EMBL" id="JAAGOX010000056">
    <property type="protein sequence ID" value="NDW47875.1"/>
    <property type="molecule type" value="Genomic_DNA"/>
</dbReference>
<keyword evidence="6" id="KW-0479">Metal-binding</keyword>
<sequence>MARMSTTLDILDRLIGFDTVSSRSNLELVEYAEAHLNACGFRVRRLPDPDGGKAGLYAEIGPPGAGVLLSGHTDVVPVEGQVWSRDPFRLTLEGNRAYGRGTTDMKGFVASALALAQRAAAIELAEPLKIVLSYDEEVGCVGIARMLDRLAPMLGAPRACIVGEPTRMQVATGHKGKVALRAICTGQAGHSALAPRFVNALHLAADFVTALRGVQNELATAGAQDPAYDVPCSTVHVGTLHGGRALNIVPDRAEMMLEFRHLAADWANDLMARIRTEAHRIGRAYGDAGGISVEQINAYPGLDVDPADPVVAYVRKLSGQPHTTKVAFGTEAGFFHGLGIPTVVCGPGSMEGQGHKPDEYVTLDQLAACDAMMDRLLDDLRA</sequence>
<keyword evidence="7 11" id="KW-0378">Hydrolase</keyword>
<dbReference type="SUPFAM" id="SSF55031">
    <property type="entry name" value="Bacterial exopeptidase dimerisation domain"/>
    <property type="match status" value="1"/>
</dbReference>
<evidence type="ECO:0000256" key="5">
    <source>
        <dbReference type="ARBA" id="ARBA00022605"/>
    </source>
</evidence>
<dbReference type="InterPro" id="IPR002933">
    <property type="entry name" value="Peptidase_M20"/>
</dbReference>
<comment type="cofactor">
    <cofactor evidence="1">
        <name>Zn(2+)</name>
        <dbReference type="ChEBI" id="CHEBI:29105"/>
    </cofactor>
</comment>
<evidence type="ECO:0000256" key="2">
    <source>
        <dbReference type="ARBA" id="ARBA00005691"/>
    </source>
</evidence>
<dbReference type="GO" id="GO:0046872">
    <property type="term" value="F:metal ion binding"/>
    <property type="evidence" value="ECO:0007669"/>
    <property type="project" value="UniProtKB-KW"/>
</dbReference>
<dbReference type="PANTHER" id="PTHR43808">
    <property type="entry name" value="ACETYLORNITHINE DEACETYLASE"/>
    <property type="match status" value="1"/>
</dbReference>
<evidence type="ECO:0000256" key="3">
    <source>
        <dbReference type="ARBA" id="ARBA00022490"/>
    </source>
</evidence>
<dbReference type="CDD" id="cd03894">
    <property type="entry name" value="M20_ArgE"/>
    <property type="match status" value="1"/>
</dbReference>
<proteinExistence type="inferred from homology"/>
<dbReference type="NCBIfam" id="NF005710">
    <property type="entry name" value="PRK07522.1"/>
    <property type="match status" value="1"/>
</dbReference>
<dbReference type="EC" id="3.5.1.16" evidence="11"/>
<reference evidence="11" key="1">
    <citation type="submission" date="2020-02" db="EMBL/GenBank/DDBJ databases">
        <title>Delineation of the pyrene-degrading pathway in Roseobacter clade bacteria by genomic analysis.</title>
        <authorList>
            <person name="Zhou H."/>
            <person name="Wang H."/>
        </authorList>
    </citation>
    <scope>NUCLEOTIDE SEQUENCE</scope>
    <source>
        <strain evidence="11">PrR005</strain>
    </source>
</reference>
<evidence type="ECO:0000256" key="8">
    <source>
        <dbReference type="ARBA" id="ARBA00022833"/>
    </source>
</evidence>
<dbReference type="GO" id="GO:0008777">
    <property type="term" value="F:acetylornithine deacetylase activity"/>
    <property type="evidence" value="ECO:0007669"/>
    <property type="project" value="UniProtKB-EC"/>
</dbReference>
<dbReference type="GO" id="GO:0006526">
    <property type="term" value="P:L-arginine biosynthetic process"/>
    <property type="evidence" value="ECO:0007669"/>
    <property type="project" value="UniProtKB-KW"/>
</dbReference>
<protein>
    <submittedName>
        <fullName evidence="11">Acetylornithine deacetylase</fullName>
        <ecNumber evidence="11">3.5.1.16</ecNumber>
    </submittedName>
</protein>
<dbReference type="InterPro" id="IPR050072">
    <property type="entry name" value="Peptidase_M20A"/>
</dbReference>
<dbReference type="AlphaFoldDB" id="A0A6B2P160"/>
<dbReference type="Gene3D" id="3.30.70.360">
    <property type="match status" value="1"/>
</dbReference>
<dbReference type="Gene3D" id="3.40.630.10">
    <property type="entry name" value="Zn peptidases"/>
    <property type="match status" value="1"/>
</dbReference>
<dbReference type="SUPFAM" id="SSF53187">
    <property type="entry name" value="Zn-dependent exopeptidases"/>
    <property type="match status" value="1"/>
</dbReference>
<organism evidence="11">
    <name type="scientific">Ruegeria sp. PrR005</name>
    <dbReference type="NCBI Taxonomy" id="2706882"/>
    <lineage>
        <taxon>Bacteria</taxon>
        <taxon>Pseudomonadati</taxon>
        <taxon>Pseudomonadota</taxon>
        <taxon>Alphaproteobacteria</taxon>
        <taxon>Rhodobacterales</taxon>
        <taxon>Roseobacteraceae</taxon>
        <taxon>Ruegeria</taxon>
    </lineage>
</organism>
<dbReference type="PROSITE" id="PS00758">
    <property type="entry name" value="ARGE_DAPE_CPG2_1"/>
    <property type="match status" value="1"/>
</dbReference>
<keyword evidence="4" id="KW-0055">Arginine biosynthesis</keyword>
<evidence type="ECO:0000256" key="1">
    <source>
        <dbReference type="ARBA" id="ARBA00001947"/>
    </source>
</evidence>
<dbReference type="PANTHER" id="PTHR43808:SF31">
    <property type="entry name" value="N-ACETYL-L-CITRULLINE DEACETYLASE"/>
    <property type="match status" value="1"/>
</dbReference>
<keyword evidence="3" id="KW-0963">Cytoplasm</keyword>
<keyword evidence="5" id="KW-0028">Amino-acid biosynthesis</keyword>